<name>A0ABR7QP57_9FLAO</name>
<dbReference type="EMBL" id="JACLHY010000010">
    <property type="protein sequence ID" value="MBC8768690.1"/>
    <property type="molecule type" value="Genomic_DNA"/>
</dbReference>
<reference evidence="2 3" key="1">
    <citation type="submission" date="2020-08" db="EMBL/GenBank/DDBJ databases">
        <title>Arenibacter gaetbuli sp. nov., isolated from a sand dune.</title>
        <authorList>
            <person name="Park S."/>
            <person name="Yoon J.-H."/>
        </authorList>
    </citation>
    <scope>NUCLEOTIDE SEQUENCE [LARGE SCALE GENOMIC DNA]</scope>
    <source>
        <strain evidence="2 3">BSSL-BM3</strain>
    </source>
</reference>
<sequence length="118" mass="13160">MKKSVFILMAAMLLNVVQVFATDPQKGETKSAKAVTTQIFKMLSEKTIPDEIRGSSAEVRIALDNGDYLRILSVKTENEELATYIRSCIDFQKVSKGTFEQGVIYRIPLEVSKKGSIL</sequence>
<evidence type="ECO:0000313" key="2">
    <source>
        <dbReference type="EMBL" id="MBC8768690.1"/>
    </source>
</evidence>
<gene>
    <name evidence="2" type="ORF">H4O18_11860</name>
</gene>
<evidence type="ECO:0000256" key="1">
    <source>
        <dbReference type="SAM" id="SignalP"/>
    </source>
</evidence>
<proteinExistence type="predicted"/>
<organism evidence="2 3">
    <name type="scientific">Arenibacter arenosicollis</name>
    <dbReference type="NCBI Taxonomy" id="2762274"/>
    <lineage>
        <taxon>Bacteria</taxon>
        <taxon>Pseudomonadati</taxon>
        <taxon>Bacteroidota</taxon>
        <taxon>Flavobacteriia</taxon>
        <taxon>Flavobacteriales</taxon>
        <taxon>Flavobacteriaceae</taxon>
        <taxon>Arenibacter</taxon>
    </lineage>
</organism>
<accession>A0ABR7QP57</accession>
<keyword evidence="3" id="KW-1185">Reference proteome</keyword>
<keyword evidence="1" id="KW-0732">Signal</keyword>
<dbReference type="Proteomes" id="UP000618952">
    <property type="component" value="Unassembled WGS sequence"/>
</dbReference>
<comment type="caution">
    <text evidence="2">The sequence shown here is derived from an EMBL/GenBank/DDBJ whole genome shotgun (WGS) entry which is preliminary data.</text>
</comment>
<feature type="signal peptide" evidence="1">
    <location>
        <begin position="1"/>
        <end position="21"/>
    </location>
</feature>
<protein>
    <submittedName>
        <fullName evidence="2">Uncharacterized protein</fullName>
    </submittedName>
</protein>
<feature type="chain" id="PRO_5046191968" evidence="1">
    <location>
        <begin position="22"/>
        <end position="118"/>
    </location>
</feature>
<dbReference type="RefSeq" id="WP_187584818.1">
    <property type="nucleotide sequence ID" value="NZ_JACLHY010000010.1"/>
</dbReference>
<evidence type="ECO:0000313" key="3">
    <source>
        <dbReference type="Proteomes" id="UP000618952"/>
    </source>
</evidence>